<reference evidence="1 2" key="1">
    <citation type="submission" date="2014-09" db="EMBL/GenBank/DDBJ databases">
        <title>Butyrate-producing bacteria isolated from human gut.</title>
        <authorList>
            <person name="Zhang Q."/>
            <person name="Zhao L."/>
        </authorList>
    </citation>
    <scope>NUCLEOTIDE SEQUENCE [LARGE SCALE GENOMIC DNA]</scope>
    <source>
        <strain evidence="1 2">21</strain>
    </source>
</reference>
<gene>
    <name evidence="1" type="ORF">LG34_14210</name>
</gene>
<evidence type="ECO:0000313" key="1">
    <source>
        <dbReference type="EMBL" id="PWE85719.1"/>
    </source>
</evidence>
<dbReference type="AlphaFoldDB" id="A0A2V1JNN6"/>
<evidence type="ECO:0000313" key="2">
    <source>
        <dbReference type="Proteomes" id="UP000245288"/>
    </source>
</evidence>
<accession>A0A2V1JNN6</accession>
<proteinExistence type="predicted"/>
<comment type="caution">
    <text evidence="1">The sequence shown here is derived from an EMBL/GenBank/DDBJ whole genome shotgun (WGS) entry which is preliminary data.</text>
</comment>
<dbReference type="RefSeq" id="WP_431602620.1">
    <property type="nucleotide sequence ID" value="NZ_JRFU01000158.1"/>
</dbReference>
<dbReference type="Proteomes" id="UP000245288">
    <property type="component" value="Unassembled WGS sequence"/>
</dbReference>
<protein>
    <recommendedName>
        <fullName evidence="3">AAA-ATPase-like domain-containing protein</fullName>
    </recommendedName>
</protein>
<keyword evidence="2" id="KW-1185">Reference proteome</keyword>
<evidence type="ECO:0008006" key="3">
    <source>
        <dbReference type="Google" id="ProtNLM"/>
    </source>
</evidence>
<dbReference type="EMBL" id="JRFU01000158">
    <property type="protein sequence ID" value="PWE85719.1"/>
    <property type="molecule type" value="Genomic_DNA"/>
</dbReference>
<organism evidence="1 2">
    <name type="scientific">Eubacterium ramulus</name>
    <dbReference type="NCBI Taxonomy" id="39490"/>
    <lineage>
        <taxon>Bacteria</taxon>
        <taxon>Bacillati</taxon>
        <taxon>Bacillota</taxon>
        <taxon>Clostridia</taxon>
        <taxon>Eubacteriales</taxon>
        <taxon>Eubacteriaceae</taxon>
        <taxon>Eubacterium</taxon>
    </lineage>
</organism>
<sequence>MPKKFCVTGICIPEKNYMVDISKRIDTIMHDYIENGQYFTINRARQYGKTTTLYLLERRLQKEYLVLSLSFEAVDEYFETQLYDMFLAELAVNNKLYMEIMIRNLWKRMDENYFYYFNKKKRTGIQELNYNGKKILEVVV</sequence>
<name>A0A2V1JNN6_EUBRA</name>